<evidence type="ECO:0000313" key="4">
    <source>
        <dbReference type="EMBL" id="ETK10242.1"/>
    </source>
</evidence>
<dbReference type="GO" id="GO:0008757">
    <property type="term" value="F:S-adenosylmethionine-dependent methyltransferase activity"/>
    <property type="evidence" value="ECO:0007669"/>
    <property type="project" value="TreeGrafter"/>
</dbReference>
<dbReference type="Gene3D" id="3.40.50.150">
    <property type="entry name" value="Vaccinia Virus protein VP39"/>
    <property type="match status" value="1"/>
</dbReference>
<reference evidence="4 5" key="1">
    <citation type="submission" date="2013-11" db="EMBL/GenBank/DDBJ databases">
        <title>Single cell genomics of uncultured Tannerella BU063 (oral taxon 286).</title>
        <authorList>
            <person name="Beall C.J."/>
            <person name="Campbell A.G."/>
            <person name="Griffen A.L."/>
            <person name="Podar M."/>
            <person name="Leys E.J."/>
        </authorList>
    </citation>
    <scope>NUCLEOTIDE SEQUENCE [LARGE SCALE GENOMIC DNA]</scope>
    <source>
        <strain evidence="4">Cell 6/7/9</strain>
    </source>
</reference>
<dbReference type="InterPro" id="IPR050362">
    <property type="entry name" value="Cation-dep_OMT"/>
</dbReference>
<keyword evidence="5" id="KW-1185">Reference proteome</keyword>
<dbReference type="Proteomes" id="UP000018874">
    <property type="component" value="Unassembled WGS sequence"/>
</dbReference>
<sequence>MLTDTYVPIAEEIEAYALDHSDTEPPLLARLNRDAHVKLLRPRMIAGHLQGRALKMCCRMMRPKRLLEIGTYTGYATFCLAEGTDPDAEIHTVEINDEMEPFFRTYWQEHPDRMKIHPHWDDIRRVLPQLGPEPFDLVYIDADKRDYCAYYDLVFPLVRPGGLILADNTLWSGKVVKEDATHTDTQTRGIMAFNELIRNDNRVEKVLLPLRDGLTVIWKK</sequence>
<dbReference type="GO" id="GO:0032259">
    <property type="term" value="P:methylation"/>
    <property type="evidence" value="ECO:0007669"/>
    <property type="project" value="UniProtKB-KW"/>
</dbReference>
<comment type="caution">
    <text evidence="4">The sequence shown here is derived from an EMBL/GenBank/DDBJ whole genome shotgun (WGS) entry which is preliminary data.</text>
</comment>
<accession>W2CUZ6</accession>
<evidence type="ECO:0000256" key="2">
    <source>
        <dbReference type="ARBA" id="ARBA00022679"/>
    </source>
</evidence>
<dbReference type="CDD" id="cd02440">
    <property type="entry name" value="AdoMet_MTases"/>
    <property type="match status" value="1"/>
</dbReference>
<dbReference type="InterPro" id="IPR002935">
    <property type="entry name" value="SAM_O-MeTrfase"/>
</dbReference>
<keyword evidence="3" id="KW-0949">S-adenosyl-L-methionine</keyword>
<dbReference type="EMBL" id="AYYD01000791">
    <property type="protein sequence ID" value="ETK10242.1"/>
    <property type="molecule type" value="Genomic_DNA"/>
</dbReference>
<dbReference type="Pfam" id="PF01596">
    <property type="entry name" value="Methyltransf_3"/>
    <property type="match status" value="1"/>
</dbReference>
<gene>
    <name evidence="4" type="ORF">T231_05950</name>
</gene>
<dbReference type="PANTHER" id="PTHR10509:SF14">
    <property type="entry name" value="CAFFEOYL-COA O-METHYLTRANSFERASE 3-RELATED"/>
    <property type="match status" value="1"/>
</dbReference>
<dbReference type="GO" id="GO:0008171">
    <property type="term" value="F:O-methyltransferase activity"/>
    <property type="evidence" value="ECO:0007669"/>
    <property type="project" value="InterPro"/>
</dbReference>
<organism evidence="4 5">
    <name type="scientific">Tannerella sp. oral taxon BU063 isolate Cell 6/7/9</name>
    <dbReference type="NCBI Taxonomy" id="1411021"/>
    <lineage>
        <taxon>Bacteria</taxon>
        <taxon>Pseudomonadati</taxon>
        <taxon>Bacteroidota</taxon>
        <taxon>Bacteroidia</taxon>
        <taxon>Bacteroidales</taxon>
        <taxon>Tannerellaceae</taxon>
        <taxon>Tannerella</taxon>
    </lineage>
</organism>
<name>W2CUZ6_9BACT</name>
<proteinExistence type="predicted"/>
<dbReference type="SUPFAM" id="SSF53335">
    <property type="entry name" value="S-adenosyl-L-methionine-dependent methyltransferases"/>
    <property type="match status" value="1"/>
</dbReference>
<dbReference type="PATRIC" id="fig|1411021.3.peg.622"/>
<keyword evidence="1 4" id="KW-0489">Methyltransferase</keyword>
<dbReference type="InterPro" id="IPR029063">
    <property type="entry name" value="SAM-dependent_MTases_sf"/>
</dbReference>
<dbReference type="PANTHER" id="PTHR10509">
    <property type="entry name" value="O-METHYLTRANSFERASE-RELATED"/>
    <property type="match status" value="1"/>
</dbReference>
<evidence type="ECO:0000256" key="1">
    <source>
        <dbReference type="ARBA" id="ARBA00022603"/>
    </source>
</evidence>
<dbReference type="PROSITE" id="PS51682">
    <property type="entry name" value="SAM_OMT_I"/>
    <property type="match status" value="1"/>
</dbReference>
<protein>
    <submittedName>
        <fullName evidence="4">O-methyltransferase</fullName>
    </submittedName>
</protein>
<keyword evidence="2 4" id="KW-0808">Transferase</keyword>
<dbReference type="AlphaFoldDB" id="W2CUZ6"/>
<evidence type="ECO:0000313" key="5">
    <source>
        <dbReference type="Proteomes" id="UP000018874"/>
    </source>
</evidence>
<evidence type="ECO:0000256" key="3">
    <source>
        <dbReference type="ARBA" id="ARBA00022691"/>
    </source>
</evidence>